<keyword evidence="1" id="KW-0677">Repeat</keyword>
<evidence type="ECO:0000256" key="1">
    <source>
        <dbReference type="ARBA" id="ARBA00022737"/>
    </source>
</evidence>
<keyword evidence="6" id="KW-1185">Reference proteome</keyword>
<dbReference type="STRING" id="1391653.AKJ08_1703"/>
<dbReference type="InterPro" id="IPR019734">
    <property type="entry name" value="TPR_rpt"/>
</dbReference>
<dbReference type="SMART" id="SM00028">
    <property type="entry name" value="TPR"/>
    <property type="match status" value="6"/>
</dbReference>
<feature type="transmembrane region" description="Helical" evidence="4">
    <location>
        <begin position="21"/>
        <end position="37"/>
    </location>
</feature>
<keyword evidence="4" id="KW-1133">Transmembrane helix</keyword>
<dbReference type="AlphaFoldDB" id="A0A0K1PD41"/>
<sequence length="505" mass="54845">MSDKDSGSKSKQGAGRMVRDVVLVAVILGGGFYWYLHRTENSKAANKVAAEAKLLLLKDNPADYAAAEAKLKEVIEKYDSSHGYSLAALAETDAILWGENHVAAKQADAKAKTAAAMKANPGIAEQYSAEALVQTFDGKASQAETFLTKDVLEKGGGGARIYAALGQAQRAQGKLDDARRAFKAAFDADWRNPRFAQLIGESYLEEGDALNALAYFQKGLTANSEHFGSQLGSARARLMRGEQIKEATEAIERAVAATDLTPALKARALTAQAELRLFEQKVDQAIASATKAAEVDPSFAWAFAAKARAEARKNPGAAAASFDKAIEADRYVAAFYFDAAEALIASGDAAKATSYLEKFPLKKDDRYFLKYGAVFAAAGQLDKAIAKFDEAIKANETNADAYLAKGSALVAQKKLDEAQKVLEIAVRAREFNPPVYVQLANIRFEKKEWEEGMQQYATALTQWRNSKAPREQLTGAIQEVKQLLLKNGQKKYADVWESEATQLVR</sequence>
<dbReference type="Proteomes" id="UP000055590">
    <property type="component" value="Chromosome"/>
</dbReference>
<proteinExistence type="predicted"/>
<accession>A0A0K1PD41</accession>
<dbReference type="PANTHER" id="PTHR44858">
    <property type="entry name" value="TETRATRICOPEPTIDE REPEAT PROTEIN 6"/>
    <property type="match status" value="1"/>
</dbReference>
<evidence type="ECO:0000256" key="2">
    <source>
        <dbReference type="ARBA" id="ARBA00022803"/>
    </source>
</evidence>
<dbReference type="KEGG" id="vin:AKJ08_1703"/>
<reference evidence="5 6" key="1">
    <citation type="submission" date="2015-08" db="EMBL/GenBank/DDBJ databases">
        <authorList>
            <person name="Babu N.S."/>
            <person name="Beckwith C.J."/>
            <person name="Beseler K.G."/>
            <person name="Brison A."/>
            <person name="Carone J.V."/>
            <person name="Caskin T.P."/>
            <person name="Diamond M."/>
            <person name="Durham M.E."/>
            <person name="Foxe J.M."/>
            <person name="Go M."/>
            <person name="Henderson B.A."/>
            <person name="Jones I.B."/>
            <person name="McGettigan J.A."/>
            <person name="Micheletti S.J."/>
            <person name="Nasrallah M.E."/>
            <person name="Ortiz D."/>
            <person name="Piller C.R."/>
            <person name="Privatt S.R."/>
            <person name="Schneider S.L."/>
            <person name="Sharp S."/>
            <person name="Smith T.C."/>
            <person name="Stanton J.D."/>
            <person name="Ullery H.E."/>
            <person name="Wilson R.J."/>
            <person name="Serrano M.G."/>
            <person name="Buck G."/>
            <person name="Lee V."/>
            <person name="Wang Y."/>
            <person name="Carvalho R."/>
            <person name="Voegtly L."/>
            <person name="Shi R."/>
            <person name="Duckworth R."/>
            <person name="Johnson A."/>
            <person name="Loviza R."/>
            <person name="Walstead R."/>
            <person name="Shah Z."/>
            <person name="Kiflezghi M."/>
            <person name="Wade K."/>
            <person name="Ball S.L."/>
            <person name="Bradley K.W."/>
            <person name="Asai D.J."/>
            <person name="Bowman C.A."/>
            <person name="Russell D.A."/>
            <person name="Pope W.H."/>
            <person name="Jacobs-Sera D."/>
            <person name="Hendrix R.W."/>
            <person name="Hatfull G.F."/>
        </authorList>
    </citation>
    <scope>NUCLEOTIDE SEQUENCE [LARGE SCALE GENOMIC DNA]</scope>
    <source>
        <strain evidence="5 6">DSM 27710</strain>
    </source>
</reference>
<evidence type="ECO:0000313" key="5">
    <source>
        <dbReference type="EMBL" id="AKU91316.1"/>
    </source>
</evidence>
<dbReference type="SUPFAM" id="SSF48452">
    <property type="entry name" value="TPR-like"/>
    <property type="match status" value="2"/>
</dbReference>
<feature type="repeat" description="TPR" evidence="3">
    <location>
        <begin position="365"/>
        <end position="398"/>
    </location>
</feature>
<keyword evidence="4" id="KW-0812">Transmembrane</keyword>
<keyword evidence="4" id="KW-0472">Membrane</keyword>
<dbReference type="RefSeq" id="WP_050725642.1">
    <property type="nucleotide sequence ID" value="NZ_CP012332.1"/>
</dbReference>
<dbReference type="InterPro" id="IPR050498">
    <property type="entry name" value="Ycf3"/>
</dbReference>
<dbReference type="InterPro" id="IPR011990">
    <property type="entry name" value="TPR-like_helical_dom_sf"/>
</dbReference>
<keyword evidence="2 3" id="KW-0802">TPR repeat</keyword>
<organism evidence="5 6">
    <name type="scientific">Vulgatibacter incomptus</name>
    <dbReference type="NCBI Taxonomy" id="1391653"/>
    <lineage>
        <taxon>Bacteria</taxon>
        <taxon>Pseudomonadati</taxon>
        <taxon>Myxococcota</taxon>
        <taxon>Myxococcia</taxon>
        <taxon>Myxococcales</taxon>
        <taxon>Cystobacterineae</taxon>
        <taxon>Vulgatibacteraceae</taxon>
        <taxon>Vulgatibacter</taxon>
    </lineage>
</organism>
<name>A0A0K1PD41_9BACT</name>
<gene>
    <name evidence="5" type="ORF">AKJ08_1703</name>
</gene>
<evidence type="ECO:0000313" key="6">
    <source>
        <dbReference type="Proteomes" id="UP000055590"/>
    </source>
</evidence>
<evidence type="ECO:0000256" key="4">
    <source>
        <dbReference type="SAM" id="Phobius"/>
    </source>
</evidence>
<feature type="repeat" description="TPR" evidence="3">
    <location>
        <begin position="159"/>
        <end position="192"/>
    </location>
</feature>
<protein>
    <submittedName>
        <fullName evidence="5">TPR domain protein, putative component of TonB system</fullName>
    </submittedName>
</protein>
<dbReference type="Pfam" id="PF14559">
    <property type="entry name" value="TPR_19"/>
    <property type="match status" value="1"/>
</dbReference>
<evidence type="ECO:0000256" key="3">
    <source>
        <dbReference type="PROSITE-ProRule" id="PRU00339"/>
    </source>
</evidence>
<dbReference type="EMBL" id="CP012332">
    <property type="protein sequence ID" value="AKU91316.1"/>
    <property type="molecule type" value="Genomic_DNA"/>
</dbReference>
<dbReference type="PROSITE" id="PS50005">
    <property type="entry name" value="TPR"/>
    <property type="match status" value="2"/>
</dbReference>
<dbReference type="Pfam" id="PF13432">
    <property type="entry name" value="TPR_16"/>
    <property type="match status" value="1"/>
</dbReference>
<dbReference type="PANTHER" id="PTHR44858:SF1">
    <property type="entry name" value="UDP-N-ACETYLGLUCOSAMINE--PEPTIDE N-ACETYLGLUCOSAMINYLTRANSFERASE SPINDLY-RELATED"/>
    <property type="match status" value="1"/>
</dbReference>
<dbReference type="Gene3D" id="1.25.40.10">
    <property type="entry name" value="Tetratricopeptide repeat domain"/>
    <property type="match status" value="3"/>
</dbReference>